<feature type="region of interest" description="Disordered" evidence="5">
    <location>
        <begin position="404"/>
        <end position="427"/>
    </location>
</feature>
<protein>
    <recommendedName>
        <fullName evidence="7">G-protein coupled receptors family 1 profile domain-containing protein</fullName>
    </recommendedName>
</protein>
<sequence length="449" mass="49797">MCGTVEDGSLSYFSNVARVEILKQTYLYSLPILCVSGVIGNALAFLVFVSKGLRRTSCSWYLAARAVSDGGFLLATFLTWASDATQLGFFHTDGLCQFLVFFPYLFGFVSVWLTVVVTVENYIRICKPFTVQKFCNVPIAQRAILGLTIVGLILYNYPLWTSKVFAEQGYDNMTHSWCRSDRGFAEIMRWLTFWDMLITLVIPSLAIIVLMAAITCSLITSLKRQTRLSGGPAGSRTASGGATARPSSRSNSSPQAKVTRMLFAVSFFFIVLNGPSHIIRMKMAVLDLLGRVQMHTPTVEQQLQVIFQIMYYSSFAVNLVIYLIFGDNFRKQFCESYLSPCLRLCGKTRPSTRGCGACSEMTAMSTVRMEEIDARPDEQAALLDASAPTLRMVETLALNNGLPAYTGQKENNASPGTPQENGHRDVPDHIYENDVYQGEDYSALTSSNV</sequence>
<dbReference type="InterPro" id="IPR052954">
    <property type="entry name" value="GPCR-Ligand_Int"/>
</dbReference>
<dbReference type="Pfam" id="PF00001">
    <property type="entry name" value="7tm_1"/>
    <property type="match status" value="1"/>
</dbReference>
<feature type="transmembrane region" description="Helical" evidence="6">
    <location>
        <begin position="196"/>
        <end position="219"/>
    </location>
</feature>
<evidence type="ECO:0000256" key="1">
    <source>
        <dbReference type="ARBA" id="ARBA00004370"/>
    </source>
</evidence>
<feature type="transmembrane region" description="Helical" evidence="6">
    <location>
        <begin position="26"/>
        <end position="48"/>
    </location>
</feature>
<feature type="transmembrane region" description="Helical" evidence="6">
    <location>
        <begin position="60"/>
        <end position="81"/>
    </location>
</feature>
<evidence type="ECO:0000313" key="9">
    <source>
        <dbReference type="Proteomes" id="UP001283361"/>
    </source>
</evidence>
<keyword evidence="3 6" id="KW-1133">Transmembrane helix</keyword>
<comment type="subcellular location">
    <subcellularLocation>
        <location evidence="1">Membrane</location>
    </subcellularLocation>
</comment>
<evidence type="ECO:0000259" key="7">
    <source>
        <dbReference type="PROSITE" id="PS50262"/>
    </source>
</evidence>
<dbReference type="InterPro" id="IPR000276">
    <property type="entry name" value="GPCR_Rhodpsn"/>
</dbReference>
<evidence type="ECO:0000313" key="8">
    <source>
        <dbReference type="EMBL" id="KAK3740088.1"/>
    </source>
</evidence>
<keyword evidence="2 6" id="KW-0812">Transmembrane</keyword>
<dbReference type="Proteomes" id="UP001283361">
    <property type="component" value="Unassembled WGS sequence"/>
</dbReference>
<comment type="caution">
    <text evidence="8">The sequence shown here is derived from an EMBL/GenBank/DDBJ whole genome shotgun (WGS) entry which is preliminary data.</text>
</comment>
<feature type="domain" description="G-protein coupled receptors family 1 profile" evidence="7">
    <location>
        <begin position="40"/>
        <end position="322"/>
    </location>
</feature>
<feature type="transmembrane region" description="Helical" evidence="6">
    <location>
        <begin position="258"/>
        <end position="279"/>
    </location>
</feature>
<dbReference type="EMBL" id="JAWDGP010006489">
    <property type="protein sequence ID" value="KAK3740088.1"/>
    <property type="molecule type" value="Genomic_DNA"/>
</dbReference>
<feature type="transmembrane region" description="Helical" evidence="6">
    <location>
        <begin position="305"/>
        <end position="325"/>
    </location>
</feature>
<reference evidence="8" key="1">
    <citation type="journal article" date="2023" name="G3 (Bethesda)">
        <title>A reference genome for the long-term kleptoplast-retaining sea slug Elysia crispata morphotype clarki.</title>
        <authorList>
            <person name="Eastman K.E."/>
            <person name="Pendleton A.L."/>
            <person name="Shaikh M.A."/>
            <person name="Suttiyut T."/>
            <person name="Ogas R."/>
            <person name="Tomko P."/>
            <person name="Gavelis G."/>
            <person name="Widhalm J.R."/>
            <person name="Wisecaver J.H."/>
        </authorList>
    </citation>
    <scope>NUCLEOTIDE SEQUENCE</scope>
    <source>
        <strain evidence="8">ECLA1</strain>
    </source>
</reference>
<dbReference type="AlphaFoldDB" id="A0AAE1CW44"/>
<name>A0AAE1CW44_9GAST</name>
<feature type="transmembrane region" description="Helical" evidence="6">
    <location>
        <begin position="101"/>
        <end position="123"/>
    </location>
</feature>
<gene>
    <name evidence="8" type="ORF">RRG08_021373</name>
</gene>
<dbReference type="GO" id="GO:0004930">
    <property type="term" value="F:G protein-coupled receptor activity"/>
    <property type="evidence" value="ECO:0007669"/>
    <property type="project" value="InterPro"/>
</dbReference>
<organism evidence="8 9">
    <name type="scientific">Elysia crispata</name>
    <name type="common">lettuce slug</name>
    <dbReference type="NCBI Taxonomy" id="231223"/>
    <lineage>
        <taxon>Eukaryota</taxon>
        <taxon>Metazoa</taxon>
        <taxon>Spiralia</taxon>
        <taxon>Lophotrochozoa</taxon>
        <taxon>Mollusca</taxon>
        <taxon>Gastropoda</taxon>
        <taxon>Heterobranchia</taxon>
        <taxon>Euthyneura</taxon>
        <taxon>Panpulmonata</taxon>
        <taxon>Sacoglossa</taxon>
        <taxon>Placobranchoidea</taxon>
        <taxon>Plakobranchidae</taxon>
        <taxon>Elysia</taxon>
    </lineage>
</organism>
<dbReference type="InterPro" id="IPR017452">
    <property type="entry name" value="GPCR_Rhodpsn_7TM"/>
</dbReference>
<dbReference type="PROSITE" id="PS50262">
    <property type="entry name" value="G_PROTEIN_RECEP_F1_2"/>
    <property type="match status" value="1"/>
</dbReference>
<feature type="compositionally biased region" description="Polar residues" evidence="5">
    <location>
        <begin position="408"/>
        <end position="420"/>
    </location>
</feature>
<feature type="compositionally biased region" description="Low complexity" evidence="5">
    <location>
        <begin position="234"/>
        <end position="245"/>
    </location>
</feature>
<dbReference type="SUPFAM" id="SSF81321">
    <property type="entry name" value="Family A G protein-coupled receptor-like"/>
    <property type="match status" value="1"/>
</dbReference>
<accession>A0AAE1CW44</accession>
<keyword evidence="9" id="KW-1185">Reference proteome</keyword>
<feature type="transmembrane region" description="Helical" evidence="6">
    <location>
        <begin position="143"/>
        <end position="160"/>
    </location>
</feature>
<proteinExistence type="predicted"/>
<evidence type="ECO:0000256" key="6">
    <source>
        <dbReference type="SAM" id="Phobius"/>
    </source>
</evidence>
<feature type="region of interest" description="Disordered" evidence="5">
    <location>
        <begin position="227"/>
        <end position="253"/>
    </location>
</feature>
<evidence type="ECO:0000256" key="3">
    <source>
        <dbReference type="ARBA" id="ARBA00022989"/>
    </source>
</evidence>
<evidence type="ECO:0000256" key="4">
    <source>
        <dbReference type="ARBA" id="ARBA00023136"/>
    </source>
</evidence>
<dbReference type="GO" id="GO:0016020">
    <property type="term" value="C:membrane"/>
    <property type="evidence" value="ECO:0007669"/>
    <property type="project" value="UniProtKB-SubCell"/>
</dbReference>
<keyword evidence="4 6" id="KW-0472">Membrane</keyword>
<evidence type="ECO:0000256" key="2">
    <source>
        <dbReference type="ARBA" id="ARBA00022692"/>
    </source>
</evidence>
<dbReference type="Gene3D" id="1.20.1070.10">
    <property type="entry name" value="Rhodopsin 7-helix transmembrane proteins"/>
    <property type="match status" value="1"/>
</dbReference>
<dbReference type="PRINTS" id="PR00237">
    <property type="entry name" value="GPCRRHODOPSN"/>
</dbReference>
<evidence type="ECO:0000256" key="5">
    <source>
        <dbReference type="SAM" id="MobiDB-lite"/>
    </source>
</evidence>
<dbReference type="PANTHER" id="PTHR46641:SF25">
    <property type="entry name" value="CNMAMIDE RECEPTOR-RELATED"/>
    <property type="match status" value="1"/>
</dbReference>
<dbReference type="CDD" id="cd14978">
    <property type="entry name" value="7tmA_FMRFamide_R-like"/>
    <property type="match status" value="1"/>
</dbReference>
<dbReference type="PANTHER" id="PTHR46641">
    <property type="entry name" value="FMRFAMIDE RECEPTOR-RELATED"/>
    <property type="match status" value="1"/>
</dbReference>